<reference evidence="9" key="1">
    <citation type="submission" date="2017-07" db="EMBL/GenBank/DDBJ databases">
        <title>Taro Niue Genome Assembly and Annotation.</title>
        <authorList>
            <person name="Atibalentja N."/>
            <person name="Keating K."/>
            <person name="Fields C.J."/>
        </authorList>
    </citation>
    <scope>NUCLEOTIDE SEQUENCE</scope>
    <source>
        <strain evidence="9">Niue_2</strain>
        <tissue evidence="9">Leaf</tissue>
    </source>
</reference>
<dbReference type="EMBL" id="NMUH01003143">
    <property type="protein sequence ID" value="MQM04036.1"/>
    <property type="molecule type" value="Genomic_DNA"/>
</dbReference>
<evidence type="ECO:0000256" key="6">
    <source>
        <dbReference type="RuleBase" id="RU000304"/>
    </source>
</evidence>
<comment type="similarity">
    <text evidence="6">Belongs to the protein kinase superfamily.</text>
</comment>
<dbReference type="Proteomes" id="UP000652761">
    <property type="component" value="Unassembled WGS sequence"/>
</dbReference>
<dbReference type="PROSITE" id="PS00108">
    <property type="entry name" value="PROTEIN_KINASE_ST"/>
    <property type="match status" value="1"/>
</dbReference>
<sequence length="480" mass="52516">MRGRSTEWVRGQCLGRGSTAAVYLASYSAQQGYFAVKSTELSRSAPLKRERKILSSLCSPHVISCLGSDVTEESDGRVLHNLFLEYVPGGSLAEAVKKQGFLDERVTRVYTRGILDGLAYLHSRGIVHCDVKGHNVLVGADDRTVKLADFGCARRVDDGGDGTALISGTPLYMAPEVARGEEQGPAADIWALGCTVIEMATGCPPWSDVEDPVAAIHRIAFSTEVPKLPCNFSDDARDFLGRCLNRDLRQRWSAEELLKHPFVDNIKEFNTGHISDSKGISPKSTLDQDFWDSWPPEEENDDDHGKEAKPESLPLGYPQARLRQLVGGAHAPPPSPTMDENSCWITVRIGVPSRDLQSSTRGSFLSEEAAAGEEGSSRYGDGRPSPSAVEAASLPCNPSPNCYFVNDVTDQSCVTSVLREGHALVSHHNFLDLITTWERSVGSYVYDICDGCGLSQEFEVGFLNLWLAAYKLILFVMELK</sequence>
<dbReference type="SMART" id="SM00220">
    <property type="entry name" value="S_TKc"/>
    <property type="match status" value="1"/>
</dbReference>
<name>A0A843W7X7_COLES</name>
<dbReference type="SUPFAM" id="SSF56112">
    <property type="entry name" value="Protein kinase-like (PK-like)"/>
    <property type="match status" value="1"/>
</dbReference>
<evidence type="ECO:0000256" key="4">
    <source>
        <dbReference type="ARBA" id="ARBA00022840"/>
    </source>
</evidence>
<keyword evidence="6" id="KW-0723">Serine/threonine-protein kinase</keyword>
<evidence type="ECO:0000313" key="10">
    <source>
        <dbReference type="Proteomes" id="UP000652761"/>
    </source>
</evidence>
<feature type="binding site" evidence="5">
    <location>
        <position position="37"/>
    </location>
    <ligand>
        <name>ATP</name>
        <dbReference type="ChEBI" id="CHEBI:30616"/>
    </ligand>
</feature>
<feature type="region of interest" description="Disordered" evidence="7">
    <location>
        <begin position="273"/>
        <end position="314"/>
    </location>
</feature>
<dbReference type="OrthoDB" id="275301at2759"/>
<dbReference type="GO" id="GO:0007165">
    <property type="term" value="P:signal transduction"/>
    <property type="evidence" value="ECO:0007669"/>
    <property type="project" value="TreeGrafter"/>
</dbReference>
<dbReference type="AlphaFoldDB" id="A0A843W7X7"/>
<protein>
    <recommendedName>
        <fullName evidence="8">Protein kinase domain-containing protein</fullName>
    </recommendedName>
</protein>
<keyword evidence="2 5" id="KW-0547">Nucleotide-binding</keyword>
<dbReference type="InterPro" id="IPR017441">
    <property type="entry name" value="Protein_kinase_ATP_BS"/>
</dbReference>
<keyword evidence="3" id="KW-0418">Kinase</keyword>
<gene>
    <name evidence="9" type="ORF">Taro_036827</name>
</gene>
<dbReference type="GO" id="GO:0004674">
    <property type="term" value="F:protein serine/threonine kinase activity"/>
    <property type="evidence" value="ECO:0007669"/>
    <property type="project" value="UniProtKB-KW"/>
</dbReference>
<keyword evidence="10" id="KW-1185">Reference proteome</keyword>
<evidence type="ECO:0000256" key="2">
    <source>
        <dbReference type="ARBA" id="ARBA00022741"/>
    </source>
</evidence>
<evidence type="ECO:0000256" key="7">
    <source>
        <dbReference type="SAM" id="MobiDB-lite"/>
    </source>
</evidence>
<dbReference type="InterPro" id="IPR008271">
    <property type="entry name" value="Ser/Thr_kinase_AS"/>
</dbReference>
<comment type="caution">
    <text evidence="9">The sequence shown here is derived from an EMBL/GenBank/DDBJ whole genome shotgun (WGS) entry which is preliminary data.</text>
</comment>
<evidence type="ECO:0000256" key="1">
    <source>
        <dbReference type="ARBA" id="ARBA00022679"/>
    </source>
</evidence>
<dbReference type="InterPro" id="IPR000719">
    <property type="entry name" value="Prot_kinase_dom"/>
</dbReference>
<dbReference type="PANTHER" id="PTHR48011">
    <property type="entry name" value="CCR4-NOT TRANSCRIPTIONAL COMPLEX SUBUNIT CAF120-RELATED"/>
    <property type="match status" value="1"/>
</dbReference>
<feature type="domain" description="Protein kinase" evidence="8">
    <location>
        <begin position="8"/>
        <end position="263"/>
    </location>
</feature>
<evidence type="ECO:0000259" key="8">
    <source>
        <dbReference type="PROSITE" id="PS50011"/>
    </source>
</evidence>
<dbReference type="InterPro" id="IPR011009">
    <property type="entry name" value="Kinase-like_dom_sf"/>
</dbReference>
<evidence type="ECO:0000256" key="3">
    <source>
        <dbReference type="ARBA" id="ARBA00022777"/>
    </source>
</evidence>
<dbReference type="GO" id="GO:0005524">
    <property type="term" value="F:ATP binding"/>
    <property type="evidence" value="ECO:0007669"/>
    <property type="project" value="UniProtKB-UniRule"/>
</dbReference>
<dbReference type="CDD" id="cd06606">
    <property type="entry name" value="STKc_MAPKKK"/>
    <property type="match status" value="1"/>
</dbReference>
<dbReference type="PANTHER" id="PTHR48011:SF4">
    <property type="entry name" value="MITOGEN-ACTIVATED PROTEIN KINASE KINASE KINASE 19"/>
    <property type="match status" value="1"/>
</dbReference>
<evidence type="ECO:0000256" key="5">
    <source>
        <dbReference type="PROSITE-ProRule" id="PRU10141"/>
    </source>
</evidence>
<organism evidence="9 10">
    <name type="scientific">Colocasia esculenta</name>
    <name type="common">Wild taro</name>
    <name type="synonym">Arum esculentum</name>
    <dbReference type="NCBI Taxonomy" id="4460"/>
    <lineage>
        <taxon>Eukaryota</taxon>
        <taxon>Viridiplantae</taxon>
        <taxon>Streptophyta</taxon>
        <taxon>Embryophyta</taxon>
        <taxon>Tracheophyta</taxon>
        <taxon>Spermatophyta</taxon>
        <taxon>Magnoliopsida</taxon>
        <taxon>Liliopsida</taxon>
        <taxon>Araceae</taxon>
        <taxon>Aroideae</taxon>
        <taxon>Colocasieae</taxon>
        <taxon>Colocasia</taxon>
    </lineage>
</organism>
<accession>A0A843W7X7</accession>
<dbReference type="InterPro" id="IPR052751">
    <property type="entry name" value="Plant_MAPKKK"/>
</dbReference>
<proteinExistence type="inferred from homology"/>
<dbReference type="Gene3D" id="1.10.510.10">
    <property type="entry name" value="Transferase(Phosphotransferase) domain 1"/>
    <property type="match status" value="1"/>
</dbReference>
<feature type="region of interest" description="Disordered" evidence="7">
    <location>
        <begin position="355"/>
        <end position="391"/>
    </location>
</feature>
<keyword evidence="4 5" id="KW-0067">ATP-binding</keyword>
<dbReference type="Pfam" id="PF00069">
    <property type="entry name" value="Pkinase"/>
    <property type="match status" value="1"/>
</dbReference>
<dbReference type="PROSITE" id="PS00107">
    <property type="entry name" value="PROTEIN_KINASE_ATP"/>
    <property type="match status" value="1"/>
</dbReference>
<dbReference type="PROSITE" id="PS50011">
    <property type="entry name" value="PROTEIN_KINASE_DOM"/>
    <property type="match status" value="1"/>
</dbReference>
<keyword evidence="1" id="KW-0808">Transferase</keyword>
<evidence type="ECO:0000313" key="9">
    <source>
        <dbReference type="EMBL" id="MQM04036.1"/>
    </source>
</evidence>